<dbReference type="PANTHER" id="PTHR13966">
    <property type="entry name" value="ENDONUCLEASE RELATED"/>
    <property type="match status" value="1"/>
</dbReference>
<keyword evidence="7" id="KW-0540">Nuclease</keyword>
<protein>
    <submittedName>
        <fullName evidence="7">DNA/RNA non-specific endonuclease</fullName>
    </submittedName>
</protein>
<dbReference type="GO" id="GO:0016787">
    <property type="term" value="F:hydrolase activity"/>
    <property type="evidence" value="ECO:0007669"/>
    <property type="project" value="InterPro"/>
</dbReference>
<dbReference type="InterPro" id="IPR044925">
    <property type="entry name" value="His-Me_finger_sf"/>
</dbReference>
<keyword evidence="4" id="KW-0812">Transmembrane</keyword>
<dbReference type="EMBL" id="JAENIL010000016">
    <property type="protein sequence ID" value="MBK1877252.1"/>
    <property type="molecule type" value="Genomic_DNA"/>
</dbReference>
<dbReference type="GO" id="GO:0004519">
    <property type="term" value="F:endonuclease activity"/>
    <property type="evidence" value="ECO:0007669"/>
    <property type="project" value="UniProtKB-KW"/>
</dbReference>
<keyword evidence="2" id="KW-0479">Metal-binding</keyword>
<proteinExistence type="predicted"/>
<comment type="caution">
    <text evidence="7">The sequence shown here is derived from an EMBL/GenBank/DDBJ whole genome shotgun (WGS) entry which is preliminary data.</text>
</comment>
<feature type="compositionally biased region" description="Basic and acidic residues" evidence="3">
    <location>
        <begin position="94"/>
        <end position="103"/>
    </location>
</feature>
<accession>A0A934VPG1</accession>
<organism evidence="7 8">
    <name type="scientific">Pelagicoccus mobilis</name>
    <dbReference type="NCBI Taxonomy" id="415221"/>
    <lineage>
        <taxon>Bacteria</taxon>
        <taxon>Pseudomonadati</taxon>
        <taxon>Verrucomicrobiota</taxon>
        <taxon>Opitutia</taxon>
        <taxon>Puniceicoccales</taxon>
        <taxon>Pelagicoccaceae</taxon>
        <taxon>Pelagicoccus</taxon>
    </lineage>
</organism>
<feature type="domain" description="ENPP1-3/EXOG-like endonuclease/phosphodiesterase" evidence="5">
    <location>
        <begin position="56"/>
        <end position="283"/>
    </location>
</feature>
<dbReference type="GO" id="GO:0003676">
    <property type="term" value="F:nucleic acid binding"/>
    <property type="evidence" value="ECO:0007669"/>
    <property type="project" value="InterPro"/>
</dbReference>
<feature type="binding site" evidence="2">
    <location>
        <position position="180"/>
    </location>
    <ligand>
        <name>Mg(2+)</name>
        <dbReference type="ChEBI" id="CHEBI:18420"/>
        <note>catalytic</note>
    </ligand>
</feature>
<evidence type="ECO:0000259" key="5">
    <source>
        <dbReference type="SMART" id="SM00477"/>
    </source>
</evidence>
<dbReference type="SMART" id="SM00477">
    <property type="entry name" value="NUC"/>
    <property type="match status" value="1"/>
</dbReference>
<feature type="region of interest" description="Disordered" evidence="3">
    <location>
        <begin position="86"/>
        <end position="110"/>
    </location>
</feature>
<dbReference type="SUPFAM" id="SSF54060">
    <property type="entry name" value="His-Me finger endonucleases"/>
    <property type="match status" value="1"/>
</dbReference>
<keyword evidence="4" id="KW-1133">Transmembrane helix</keyword>
<keyword evidence="7" id="KW-0378">Hydrolase</keyword>
<dbReference type="InterPro" id="IPR040255">
    <property type="entry name" value="Non-specific_endonuclease"/>
</dbReference>
<evidence type="ECO:0000256" key="4">
    <source>
        <dbReference type="SAM" id="Phobius"/>
    </source>
</evidence>
<feature type="domain" description="DNA/RNA non-specific endonuclease/pyrophosphatase/phosphodiesterase" evidence="6">
    <location>
        <begin position="55"/>
        <end position="283"/>
    </location>
</feature>
<dbReference type="GO" id="GO:0046872">
    <property type="term" value="F:metal ion binding"/>
    <property type="evidence" value="ECO:0007669"/>
    <property type="project" value="UniProtKB-KW"/>
</dbReference>
<dbReference type="SMART" id="SM00892">
    <property type="entry name" value="Endonuclease_NS"/>
    <property type="match status" value="1"/>
</dbReference>
<dbReference type="InterPro" id="IPR044929">
    <property type="entry name" value="DNA/RNA_non-sp_Endonuclease_sf"/>
</dbReference>
<gene>
    <name evidence="7" type="ORF">JIN87_10255</name>
</gene>
<dbReference type="InterPro" id="IPR020821">
    <property type="entry name" value="ENPP1-3/EXOG-like_nuc-like"/>
</dbReference>
<feature type="active site" description="Proton acceptor" evidence="1">
    <location>
        <position position="124"/>
    </location>
</feature>
<sequence>MSVLKPDSKTRISLYYAIALFLGLNIPFADSQQLQTDGVSEHVYGGLPSSNNLSIRSAYVLDYNSARKAPWWVAYRLDNNYRRTPKRTGKWKTYRNDPDRTDEPSENDYSGVYSDPIRNYARGHLAPYMICGGDRDGDGMILDADRDGKVEEGDDIDEAITVKEINYHTNLTPQHHNAFNGSGGTWYQIENRVRVLQEEHGEVWVLAGPIFGPSTYDEIGNGVQVAPMFFQIIVWEKLDEPHWEAYMLPHHQKAHQSIEEHRVSIRHIEAMTGLDFFPDLALSEKERISTY</sequence>
<dbReference type="AlphaFoldDB" id="A0A934VPG1"/>
<evidence type="ECO:0000313" key="8">
    <source>
        <dbReference type="Proteomes" id="UP000617628"/>
    </source>
</evidence>
<feature type="transmembrane region" description="Helical" evidence="4">
    <location>
        <begin position="12"/>
        <end position="29"/>
    </location>
</feature>
<keyword evidence="8" id="KW-1185">Reference proteome</keyword>
<dbReference type="Pfam" id="PF01223">
    <property type="entry name" value="Endonuclease_NS"/>
    <property type="match status" value="1"/>
</dbReference>
<evidence type="ECO:0000313" key="7">
    <source>
        <dbReference type="EMBL" id="MBK1877252.1"/>
    </source>
</evidence>
<keyword evidence="7" id="KW-0255">Endonuclease</keyword>
<dbReference type="Proteomes" id="UP000617628">
    <property type="component" value="Unassembled WGS sequence"/>
</dbReference>
<dbReference type="RefSeq" id="WP_200355468.1">
    <property type="nucleotide sequence ID" value="NZ_JAENIL010000016.1"/>
</dbReference>
<keyword evidence="4" id="KW-0472">Membrane</keyword>
<evidence type="ECO:0000256" key="1">
    <source>
        <dbReference type="PIRSR" id="PIRSR640255-1"/>
    </source>
</evidence>
<evidence type="ECO:0000256" key="2">
    <source>
        <dbReference type="PIRSR" id="PIRSR640255-2"/>
    </source>
</evidence>
<dbReference type="PANTHER" id="PTHR13966:SF5">
    <property type="entry name" value="ENDONUCLEASE G, MITOCHONDRIAL"/>
    <property type="match status" value="1"/>
</dbReference>
<dbReference type="Gene3D" id="3.40.570.10">
    <property type="entry name" value="Extracellular Endonuclease, subunit A"/>
    <property type="match status" value="1"/>
</dbReference>
<evidence type="ECO:0000259" key="6">
    <source>
        <dbReference type="SMART" id="SM00892"/>
    </source>
</evidence>
<reference evidence="7" key="1">
    <citation type="submission" date="2021-01" db="EMBL/GenBank/DDBJ databases">
        <title>Modified the classification status of verrucomicrobia.</title>
        <authorList>
            <person name="Feng X."/>
        </authorList>
    </citation>
    <scope>NUCLEOTIDE SEQUENCE</scope>
    <source>
        <strain evidence="7">KCTC 13126</strain>
    </source>
</reference>
<name>A0A934VPG1_9BACT</name>
<dbReference type="InterPro" id="IPR001604">
    <property type="entry name" value="Endo_G_ENPP1-like_dom"/>
</dbReference>
<evidence type="ECO:0000256" key="3">
    <source>
        <dbReference type="SAM" id="MobiDB-lite"/>
    </source>
</evidence>